<evidence type="ECO:0000313" key="2">
    <source>
        <dbReference type="EMBL" id="CAB4165502.1"/>
    </source>
</evidence>
<evidence type="ECO:0000313" key="6">
    <source>
        <dbReference type="EMBL" id="CAB4213335.1"/>
    </source>
</evidence>
<evidence type="ECO:0000313" key="7">
    <source>
        <dbReference type="EMBL" id="CAB4218020.1"/>
    </source>
</evidence>
<accession>A0A6J5RPK8</accession>
<sequence>MDNKAEETLNNMRKGIEEVMGKMSSISDMVQKAMPVSEIKETEINGVSCKIYMDANGLARIEFKNKEDGKRFFNDPNKEVEKLQDEIKKLNVDYIFVRQERENAENRYKQCDEKLKFSYKSFEELKTEFAEIKKTNWYKLFQFLKKK</sequence>
<dbReference type="EMBL" id="LR796778">
    <property type="protein sequence ID" value="CAB4165502.1"/>
    <property type="molecule type" value="Genomic_DNA"/>
</dbReference>
<dbReference type="EMBL" id="LR797462">
    <property type="protein sequence ID" value="CAB4218020.1"/>
    <property type="molecule type" value="Genomic_DNA"/>
</dbReference>
<gene>
    <name evidence="4" type="ORF">UFOVP1001_63</name>
    <name evidence="5" type="ORF">UFOVP1338_13</name>
    <name evidence="6" type="ORF">UFOVP1447_8</name>
    <name evidence="7" type="ORF">UFOVP1599_4</name>
    <name evidence="2" type="ORF">UFOVP827_60</name>
    <name evidence="3" type="ORF">UFOVP916_39</name>
</gene>
<keyword evidence="1" id="KW-0175">Coiled coil</keyword>
<evidence type="ECO:0000313" key="4">
    <source>
        <dbReference type="EMBL" id="CAB4177471.1"/>
    </source>
</evidence>
<evidence type="ECO:0000256" key="1">
    <source>
        <dbReference type="SAM" id="Coils"/>
    </source>
</evidence>
<dbReference type="EMBL" id="LR797284">
    <property type="protein sequence ID" value="CAB4199029.1"/>
    <property type="molecule type" value="Genomic_DNA"/>
</dbReference>
<dbReference type="EMBL" id="LR796866">
    <property type="protein sequence ID" value="CAB4171468.1"/>
    <property type="molecule type" value="Genomic_DNA"/>
</dbReference>
<name>A0A6J5RPK8_9CAUD</name>
<dbReference type="EMBL" id="LR796950">
    <property type="protein sequence ID" value="CAB4177471.1"/>
    <property type="molecule type" value="Genomic_DNA"/>
</dbReference>
<protein>
    <submittedName>
        <fullName evidence="5">Uncharacterized protein</fullName>
    </submittedName>
</protein>
<evidence type="ECO:0000313" key="5">
    <source>
        <dbReference type="EMBL" id="CAB4199029.1"/>
    </source>
</evidence>
<evidence type="ECO:0000313" key="3">
    <source>
        <dbReference type="EMBL" id="CAB4171468.1"/>
    </source>
</evidence>
<organism evidence="5">
    <name type="scientific">uncultured Caudovirales phage</name>
    <dbReference type="NCBI Taxonomy" id="2100421"/>
    <lineage>
        <taxon>Viruses</taxon>
        <taxon>Duplodnaviria</taxon>
        <taxon>Heunggongvirae</taxon>
        <taxon>Uroviricota</taxon>
        <taxon>Caudoviricetes</taxon>
        <taxon>Peduoviridae</taxon>
        <taxon>Maltschvirus</taxon>
        <taxon>Maltschvirus maltsch</taxon>
    </lineage>
</organism>
<reference evidence="5" key="1">
    <citation type="submission" date="2020-05" db="EMBL/GenBank/DDBJ databases">
        <authorList>
            <person name="Chiriac C."/>
            <person name="Salcher M."/>
            <person name="Ghai R."/>
            <person name="Kavagutti S V."/>
        </authorList>
    </citation>
    <scope>NUCLEOTIDE SEQUENCE</scope>
</reference>
<feature type="coiled-coil region" evidence="1">
    <location>
        <begin position="80"/>
        <end position="114"/>
    </location>
</feature>
<dbReference type="EMBL" id="LR797398">
    <property type="protein sequence ID" value="CAB4213335.1"/>
    <property type="molecule type" value="Genomic_DNA"/>
</dbReference>
<proteinExistence type="predicted"/>